<accession>A0A4R3L604</accession>
<organism evidence="2 3">
    <name type="scientific">Hazenella coriacea</name>
    <dbReference type="NCBI Taxonomy" id="1179467"/>
    <lineage>
        <taxon>Bacteria</taxon>
        <taxon>Bacillati</taxon>
        <taxon>Bacillota</taxon>
        <taxon>Bacilli</taxon>
        <taxon>Bacillales</taxon>
        <taxon>Thermoactinomycetaceae</taxon>
        <taxon>Hazenella</taxon>
    </lineage>
</organism>
<gene>
    <name evidence="2" type="ORF">EDD58_104129</name>
</gene>
<dbReference type="Proteomes" id="UP000294937">
    <property type="component" value="Unassembled WGS sequence"/>
</dbReference>
<dbReference type="AlphaFoldDB" id="A0A4R3L604"/>
<keyword evidence="1" id="KW-1133">Transmembrane helix</keyword>
<reference evidence="2 3" key="1">
    <citation type="submission" date="2019-03" db="EMBL/GenBank/DDBJ databases">
        <title>Genomic Encyclopedia of Type Strains, Phase IV (KMG-IV): sequencing the most valuable type-strain genomes for metagenomic binning, comparative biology and taxonomic classification.</title>
        <authorList>
            <person name="Goeker M."/>
        </authorList>
    </citation>
    <scope>NUCLEOTIDE SEQUENCE [LARGE SCALE GENOMIC DNA]</scope>
    <source>
        <strain evidence="2 3">DSM 45707</strain>
    </source>
</reference>
<name>A0A4R3L604_9BACL</name>
<sequence length="71" mass="7528">MGIKMGAKLWNALNKPFLSKKGSPTMEYVIIIAVGVIFAGLVFTFIKDGGVTSIITEKITKALDGSATVPK</sequence>
<evidence type="ECO:0008006" key="4">
    <source>
        <dbReference type="Google" id="ProtNLM"/>
    </source>
</evidence>
<keyword evidence="1" id="KW-0812">Transmembrane</keyword>
<dbReference type="RefSeq" id="WP_131924787.1">
    <property type="nucleotide sequence ID" value="NZ_SMAG01000004.1"/>
</dbReference>
<feature type="transmembrane region" description="Helical" evidence="1">
    <location>
        <begin position="28"/>
        <end position="46"/>
    </location>
</feature>
<evidence type="ECO:0000313" key="3">
    <source>
        <dbReference type="Proteomes" id="UP000294937"/>
    </source>
</evidence>
<proteinExistence type="predicted"/>
<keyword evidence="3" id="KW-1185">Reference proteome</keyword>
<keyword evidence="1" id="KW-0472">Membrane</keyword>
<comment type="caution">
    <text evidence="2">The sequence shown here is derived from an EMBL/GenBank/DDBJ whole genome shotgun (WGS) entry which is preliminary data.</text>
</comment>
<protein>
    <recommendedName>
        <fullName evidence="4">Pilus assembly protein Flp/PilA</fullName>
    </recommendedName>
</protein>
<evidence type="ECO:0000313" key="2">
    <source>
        <dbReference type="EMBL" id="TCS94260.1"/>
    </source>
</evidence>
<evidence type="ECO:0000256" key="1">
    <source>
        <dbReference type="SAM" id="Phobius"/>
    </source>
</evidence>
<dbReference type="EMBL" id="SMAG01000004">
    <property type="protein sequence ID" value="TCS94260.1"/>
    <property type="molecule type" value="Genomic_DNA"/>
</dbReference>